<dbReference type="Gene3D" id="3.30.565.10">
    <property type="entry name" value="Histidine kinase-like ATPase, C-terminal domain"/>
    <property type="match status" value="1"/>
</dbReference>
<feature type="compositionally biased region" description="Basic and acidic residues" evidence="7">
    <location>
        <begin position="951"/>
        <end position="969"/>
    </location>
</feature>
<evidence type="ECO:0000313" key="12">
    <source>
        <dbReference type="EMBL" id="POS73755.1"/>
    </source>
</evidence>
<comment type="catalytic activity">
    <reaction evidence="1">
        <text>ATP + protein L-histidine = ADP + protein N-phospho-L-histidine.</text>
        <dbReference type="EC" id="2.7.13.3"/>
    </reaction>
</comment>
<comment type="caution">
    <text evidence="12">The sequence shown here is derived from an EMBL/GenBank/DDBJ whole genome shotgun (WGS) entry which is preliminary data.</text>
</comment>
<dbReference type="InterPro" id="IPR003594">
    <property type="entry name" value="HATPase_dom"/>
</dbReference>
<dbReference type="Gene3D" id="3.40.50.2300">
    <property type="match status" value="1"/>
</dbReference>
<feature type="compositionally biased region" description="Polar residues" evidence="7">
    <location>
        <begin position="566"/>
        <end position="577"/>
    </location>
</feature>
<dbReference type="InterPro" id="IPR001789">
    <property type="entry name" value="Sig_transdc_resp-reg_receiver"/>
</dbReference>
<dbReference type="SUPFAM" id="SSF52172">
    <property type="entry name" value="CheY-like"/>
    <property type="match status" value="1"/>
</dbReference>
<feature type="compositionally biased region" description="Polar residues" evidence="7">
    <location>
        <begin position="817"/>
        <end position="836"/>
    </location>
</feature>
<evidence type="ECO:0000313" key="13">
    <source>
        <dbReference type="Proteomes" id="UP000094444"/>
    </source>
</evidence>
<organism evidence="12 13">
    <name type="scientific">Diaporthe helianthi</name>
    <dbReference type="NCBI Taxonomy" id="158607"/>
    <lineage>
        <taxon>Eukaryota</taxon>
        <taxon>Fungi</taxon>
        <taxon>Dikarya</taxon>
        <taxon>Ascomycota</taxon>
        <taxon>Pezizomycotina</taxon>
        <taxon>Sordariomycetes</taxon>
        <taxon>Sordariomycetidae</taxon>
        <taxon>Diaporthales</taxon>
        <taxon>Diaporthaceae</taxon>
        <taxon>Diaporthe</taxon>
    </lineage>
</organism>
<feature type="domain" description="Response regulatory" evidence="9">
    <location>
        <begin position="1907"/>
        <end position="2029"/>
    </location>
</feature>
<dbReference type="InterPro" id="IPR001610">
    <property type="entry name" value="PAC"/>
</dbReference>
<dbReference type="InterPro" id="IPR011006">
    <property type="entry name" value="CheY-like_superfamily"/>
</dbReference>
<feature type="compositionally biased region" description="Basic and acidic residues" evidence="7">
    <location>
        <begin position="112"/>
        <end position="129"/>
    </location>
</feature>
<dbReference type="PROSITE" id="PS50113">
    <property type="entry name" value="PAC"/>
    <property type="match status" value="1"/>
</dbReference>
<feature type="compositionally biased region" description="Polar residues" evidence="7">
    <location>
        <begin position="870"/>
        <end position="887"/>
    </location>
</feature>
<dbReference type="InterPro" id="IPR036097">
    <property type="entry name" value="HisK_dim/P_sf"/>
</dbReference>
<feature type="compositionally biased region" description="Low complexity" evidence="7">
    <location>
        <begin position="194"/>
        <end position="207"/>
    </location>
</feature>
<feature type="region of interest" description="Disordered" evidence="7">
    <location>
        <begin position="1602"/>
        <end position="1676"/>
    </location>
</feature>
<dbReference type="InterPro" id="IPR036890">
    <property type="entry name" value="HATPase_C_sf"/>
</dbReference>
<dbReference type="SMART" id="SM00086">
    <property type="entry name" value="PAC"/>
    <property type="match status" value="2"/>
</dbReference>
<dbReference type="GO" id="GO:0009927">
    <property type="term" value="F:histidine phosphotransfer kinase activity"/>
    <property type="evidence" value="ECO:0007669"/>
    <property type="project" value="TreeGrafter"/>
</dbReference>
<dbReference type="OrthoDB" id="303614at2759"/>
<feature type="compositionally biased region" description="Polar residues" evidence="7">
    <location>
        <begin position="1220"/>
        <end position="1229"/>
    </location>
</feature>
<evidence type="ECO:0000256" key="4">
    <source>
        <dbReference type="ARBA" id="ARBA00022679"/>
    </source>
</evidence>
<dbReference type="PANTHER" id="PTHR43047:SF74">
    <property type="entry name" value="HISTIDINE KINASE-RELATED"/>
    <property type="match status" value="1"/>
</dbReference>
<dbReference type="SMART" id="SM00448">
    <property type="entry name" value="REC"/>
    <property type="match status" value="1"/>
</dbReference>
<dbReference type="EC" id="2.7.13.3" evidence="2"/>
<dbReference type="FunFam" id="3.30.565.10:FF:000010">
    <property type="entry name" value="Sensor histidine kinase RcsC"/>
    <property type="match status" value="1"/>
</dbReference>
<dbReference type="InterPro" id="IPR004358">
    <property type="entry name" value="Sig_transdc_His_kin-like_C"/>
</dbReference>
<feature type="region of interest" description="Disordered" evidence="7">
    <location>
        <begin position="813"/>
        <end position="975"/>
    </location>
</feature>
<evidence type="ECO:0000256" key="2">
    <source>
        <dbReference type="ARBA" id="ARBA00012438"/>
    </source>
</evidence>
<dbReference type="Proteomes" id="UP000094444">
    <property type="component" value="Unassembled WGS sequence"/>
</dbReference>
<keyword evidence="4" id="KW-0808">Transferase</keyword>
<dbReference type="CDD" id="cd16922">
    <property type="entry name" value="HATPase_EvgS-ArcB-TorS-like"/>
    <property type="match status" value="1"/>
</dbReference>
<feature type="compositionally biased region" description="Polar residues" evidence="7">
    <location>
        <begin position="993"/>
        <end position="1008"/>
    </location>
</feature>
<evidence type="ECO:0000259" key="8">
    <source>
        <dbReference type="PROSITE" id="PS50109"/>
    </source>
</evidence>
<feature type="modified residue" description="4-aspartylphosphate" evidence="6">
    <location>
        <position position="1959"/>
    </location>
</feature>
<dbReference type="GO" id="GO:0005886">
    <property type="term" value="C:plasma membrane"/>
    <property type="evidence" value="ECO:0007669"/>
    <property type="project" value="TreeGrafter"/>
</dbReference>
<feature type="region of interest" description="Disordered" evidence="7">
    <location>
        <begin position="993"/>
        <end position="1016"/>
    </location>
</feature>
<dbReference type="InterPro" id="IPR003661">
    <property type="entry name" value="HisK_dim/P_dom"/>
</dbReference>
<evidence type="ECO:0000256" key="1">
    <source>
        <dbReference type="ARBA" id="ARBA00000085"/>
    </source>
</evidence>
<name>A0A2P5HU46_DIAHE</name>
<dbReference type="InterPro" id="IPR005467">
    <property type="entry name" value="His_kinase_dom"/>
</dbReference>
<dbReference type="InterPro" id="IPR000014">
    <property type="entry name" value="PAS"/>
</dbReference>
<evidence type="ECO:0000256" key="7">
    <source>
        <dbReference type="SAM" id="MobiDB-lite"/>
    </source>
</evidence>
<dbReference type="PANTHER" id="PTHR43047">
    <property type="entry name" value="TWO-COMPONENT HISTIDINE PROTEIN KINASE"/>
    <property type="match status" value="1"/>
</dbReference>
<dbReference type="InterPro" id="IPR035965">
    <property type="entry name" value="PAS-like_dom_sf"/>
</dbReference>
<feature type="compositionally biased region" description="Low complexity" evidence="7">
    <location>
        <begin position="1652"/>
        <end position="1676"/>
    </location>
</feature>
<evidence type="ECO:0000259" key="10">
    <source>
        <dbReference type="PROSITE" id="PS50112"/>
    </source>
</evidence>
<evidence type="ECO:0000259" key="9">
    <source>
        <dbReference type="PROSITE" id="PS50110"/>
    </source>
</evidence>
<accession>A0A2P5HU46</accession>
<dbReference type="InterPro" id="IPR000700">
    <property type="entry name" value="PAS-assoc_C"/>
</dbReference>
<dbReference type="SMART" id="SM00388">
    <property type="entry name" value="HisKA"/>
    <property type="match status" value="1"/>
</dbReference>
<dbReference type="CDD" id="cd17546">
    <property type="entry name" value="REC_hyHK_CKI1_RcsC-like"/>
    <property type="match status" value="1"/>
</dbReference>
<evidence type="ECO:0000259" key="11">
    <source>
        <dbReference type="PROSITE" id="PS50113"/>
    </source>
</evidence>
<dbReference type="PRINTS" id="PR00344">
    <property type="entry name" value="BCTRLSENSOR"/>
</dbReference>
<feature type="domain" description="Histidine kinase" evidence="8">
    <location>
        <begin position="1374"/>
        <end position="1599"/>
    </location>
</feature>
<dbReference type="Pfam" id="PF02518">
    <property type="entry name" value="HATPase_c"/>
    <property type="match status" value="1"/>
</dbReference>
<evidence type="ECO:0000256" key="5">
    <source>
        <dbReference type="ARBA" id="ARBA00022777"/>
    </source>
</evidence>
<dbReference type="CDD" id="cd00082">
    <property type="entry name" value="HisKA"/>
    <property type="match status" value="1"/>
</dbReference>
<sequence length="2029" mass="222321">MPRSNPSAEDRDDLFDTRSPKSLPAPSSEPRDNQPGHSDASPTSQGNERAVMSDRPKAAGEGKQTLQDPRILAFSRSASGYAGGSGKSVGGPASHAREQPSSSSFLETARGSGDDGAKQPEHSSPRPPKDSASQLSQYREKLTREIQRQGLVAKPNQAAVQLLHRVSPILEDSAAAAATAVTNTANPMVSSGPSTTSTNASTESNQTIRGGVTPGFMAKTPSYPFPRMASNPGYVPSSLHRPFTTLSPTGQVYDLSSMSAVGTPNHGATRPYDKILSNPSTPASTITFQPTGAVQPGDDPDFPTPNIYELSLMLSAEPGLEAWWKTVVQIMTVCFKAERLTLSVPADSTDLENVPWGQKANYNSRPEDSLSMEYMARGSSLVPSSIGDVSEVLSPADDDTLRLQSPTRPHIYTRHSFTAYEEEKQKDTSARPRPSIKRPGGLARSKSTYPETPIPHMGLNQQALEEHNAEAPELAGGWDSPTPEKEIQGRVFELLQALDYEADPLIDHHGVTKVLERGRVIALTRSYPYLEDVSQAKAPDNKAPGRTHSPEGLRKKGRWMRHDSSTKLSNILSSAHSMSRHPNERRATQNIDKMISEGEPRRPPTPKYEEYEQAPPSPWSQSPAPSPAIRAEPKDNPFFTEAVVDESSFDPTQTTPDYTAIGPQEAIGVDNAWTVLHIPLRHPLLSKPSSGFRLDTTLMEQRSSRRGKENAADAEKHMDPDALRREKQTPVAILSILSPTIPYPSNLRYSLEHLSPHLATSFALCRHYSNLEAEVSRMHHRRPRVSGFGAVDAEGRPITDPAIINYAAPEEAGDNSLAGSMTSPSEYSTQSRSVTGTPGGTPGWESAVFGTMMDKRPPVSSPAPAGGDSYFTTKSKVNNKPEFSSSIPHRVRRNSRSSTTSEKRSSLRLSGGIAMESGHFGPEINEDDTPAEAATKTPEDPAQAASTKKATGKEAPSESKEEKQAETKGARTSFQTPHRHVKLHSYGGDFATTFQSLPPGSSIPTRGTPSRADNMPTNTSEMALPTDKLKDLILDSIPAQLFVTLPRTGEIVWVNSRYLAYRGQSLAELHADPHASFHPDDRETYLKAWGRAVKTSTDFQMNVRIRRFDGAFRCFSARVVACKNKRNEIVYHLGSYTDIHEQTMAELKVVRQQEIEASEAKYRFLANLIPQIIFTATEDEGITFANEQWLAYTGQNEDDALGLGFMDYVHPEDLSKCRIPSSQHSTTTPLGRAKKSKKTQEGHKANKPSDLATPKNTPLAESNIRGVHHPLSRQNSSSSDSVYELPSANLTDLAKDGVVKVGTDSNGRLSYSTEIRLRTKTGEYRWHLVRCVEIDNIGIGSSSYFGSATDINDHKLLEAKLKEAMESKSRFLSNMSHEIRTPLIGISGMVSFLQDTTLNEEQRDYTNTIQTSANSLLMIINDILDLSKVDAGMMKLNHEWFHTRALIEDVNELVSAMAIARRLELNYIVEEDVPVWVKGDRVRIRQVLLNVIGNAIKFTDTGEVFSRCRVRTNASGLGEQQVMLEFAVIDTGRGFTEEESKLIFKPFSQIDGSSTRAHGGSGLGLVISRQLVELHGGTMDGTAVPGRGATFTFTAKFTLPTADDHPDVPAIPELPKTPAVLEDIPTQPFRQFTITKHRSSSTASPSHAEQQSSPAVASSGSSNPSVTSTGTRLTGRSSISSVNVGLARFSEAARASGQDLTQMKLEMPSGRVSPGQTPTPENTGKVVMAKEFRPPMFSILVICPQKYSREATAQHIEMTLPKDVPHQITALASAREAKQLISRDDPVIFTHILINLASSEEVLALISEISSSSLLTMTKVVLLSDSIQRQALTKLVEDSNLADVVSDSRVTYVYKPVKPSRLAVVFDPANEGDMSVDRNRSTAQQIVETQKRSYQEVEKRMGNKGYKVLLVEDNPVNQKVLKKYLIKVGLEVELAADGEECTDKVFAHDHGFYSLILCDLHMPRKDGYQACREIRVWEAKNKHSHMPIIALSANVMSDVQEKCVEAGFSDYVTKPVDFIDLSTALSKFF</sequence>
<keyword evidence="3 6" id="KW-0597">Phosphoprotein</keyword>
<feature type="compositionally biased region" description="Basic and acidic residues" evidence="7">
    <location>
        <begin position="548"/>
        <end position="565"/>
    </location>
</feature>
<dbReference type="Pfam" id="PF00512">
    <property type="entry name" value="HisKA"/>
    <property type="match status" value="1"/>
</dbReference>
<feature type="region of interest" description="Disordered" evidence="7">
    <location>
        <begin position="1"/>
        <end position="137"/>
    </location>
</feature>
<dbReference type="SMART" id="SM00387">
    <property type="entry name" value="HATPase_c"/>
    <property type="match status" value="1"/>
</dbReference>
<dbReference type="Gene3D" id="3.30.450.20">
    <property type="entry name" value="PAS domain"/>
    <property type="match status" value="2"/>
</dbReference>
<feature type="domain" description="PAS" evidence="10">
    <location>
        <begin position="1158"/>
        <end position="1213"/>
    </location>
</feature>
<dbReference type="Pfam" id="PF08447">
    <property type="entry name" value="PAS_3"/>
    <property type="match status" value="1"/>
</dbReference>
<dbReference type="FunFam" id="1.10.287.130:FF:000050">
    <property type="entry name" value="Related to histidine kinase"/>
    <property type="match status" value="1"/>
</dbReference>
<dbReference type="SUPFAM" id="SSF55874">
    <property type="entry name" value="ATPase domain of HSP90 chaperone/DNA topoisomerase II/histidine kinase"/>
    <property type="match status" value="1"/>
</dbReference>
<evidence type="ECO:0000256" key="3">
    <source>
        <dbReference type="ARBA" id="ARBA00022553"/>
    </source>
</evidence>
<feature type="region of interest" description="Disordered" evidence="7">
    <location>
        <begin position="1216"/>
        <end position="1262"/>
    </location>
</feature>
<feature type="region of interest" description="Disordered" evidence="7">
    <location>
        <begin position="186"/>
        <end position="215"/>
    </location>
</feature>
<dbReference type="Pfam" id="PF00072">
    <property type="entry name" value="Response_reg"/>
    <property type="match status" value="1"/>
</dbReference>
<dbReference type="SUPFAM" id="SSF55785">
    <property type="entry name" value="PYP-like sensor domain (PAS domain)"/>
    <property type="match status" value="2"/>
</dbReference>
<protein>
    <recommendedName>
        <fullName evidence="2">histidine kinase</fullName>
        <ecNumber evidence="2">2.7.13.3</ecNumber>
    </recommendedName>
</protein>
<feature type="compositionally biased region" description="Polar residues" evidence="7">
    <location>
        <begin position="1628"/>
        <end position="1651"/>
    </location>
</feature>
<dbReference type="SUPFAM" id="SSF47384">
    <property type="entry name" value="Homodimeric domain of signal transducing histidine kinase"/>
    <property type="match status" value="1"/>
</dbReference>
<dbReference type="NCBIfam" id="TIGR00229">
    <property type="entry name" value="sensory_box"/>
    <property type="match status" value="1"/>
</dbReference>
<dbReference type="PROSITE" id="PS50112">
    <property type="entry name" value="PAS"/>
    <property type="match status" value="1"/>
</dbReference>
<feature type="region of interest" description="Disordered" evidence="7">
    <location>
        <begin position="700"/>
        <end position="720"/>
    </location>
</feature>
<dbReference type="Gene3D" id="1.10.287.130">
    <property type="match status" value="1"/>
</dbReference>
<dbReference type="GO" id="GO:0000155">
    <property type="term" value="F:phosphorelay sensor kinase activity"/>
    <property type="evidence" value="ECO:0007669"/>
    <property type="project" value="InterPro"/>
</dbReference>
<gene>
    <name evidence="12" type="ORF">DHEL01_v207842</name>
</gene>
<evidence type="ECO:0000256" key="6">
    <source>
        <dbReference type="PROSITE-ProRule" id="PRU00169"/>
    </source>
</evidence>
<dbReference type="InterPro" id="IPR013655">
    <property type="entry name" value="PAS_fold_3"/>
</dbReference>
<dbReference type="InParanoid" id="A0A2P5HU46"/>
<proteinExistence type="predicted"/>
<keyword evidence="13" id="KW-1185">Reference proteome</keyword>
<dbReference type="SMART" id="SM00091">
    <property type="entry name" value="PAS"/>
    <property type="match status" value="2"/>
</dbReference>
<reference evidence="12" key="1">
    <citation type="submission" date="2017-09" db="EMBL/GenBank/DDBJ databases">
        <title>Polyketide synthases of a Diaporthe helianthi virulent isolate.</title>
        <authorList>
            <person name="Baroncelli R."/>
        </authorList>
    </citation>
    <scope>NUCLEOTIDE SEQUENCE [LARGE SCALE GENOMIC DNA]</scope>
    <source>
        <strain evidence="12">7/96</strain>
    </source>
</reference>
<dbReference type="PROSITE" id="PS50109">
    <property type="entry name" value="HIS_KIN"/>
    <property type="match status" value="1"/>
</dbReference>
<feature type="compositionally biased region" description="Basic and acidic residues" evidence="7">
    <location>
        <begin position="421"/>
        <end position="430"/>
    </location>
</feature>
<feature type="region of interest" description="Disordered" evidence="7">
    <location>
        <begin position="399"/>
        <end position="456"/>
    </location>
</feature>
<feature type="compositionally biased region" description="Basic and acidic residues" evidence="7">
    <location>
        <begin position="51"/>
        <end position="60"/>
    </location>
</feature>
<dbReference type="FunFam" id="3.40.50.2300:FF:000158">
    <property type="entry name" value="Sensor histidine kinase/response regulator"/>
    <property type="match status" value="1"/>
</dbReference>
<feature type="compositionally biased region" description="Basic and acidic residues" evidence="7">
    <location>
        <begin position="594"/>
        <end position="610"/>
    </location>
</feature>
<dbReference type="CDD" id="cd00130">
    <property type="entry name" value="PAS"/>
    <property type="match status" value="2"/>
</dbReference>
<feature type="compositionally biased region" description="Basic and acidic residues" evidence="7">
    <location>
        <begin position="702"/>
        <end position="720"/>
    </location>
</feature>
<feature type="region of interest" description="Disordered" evidence="7">
    <location>
        <begin position="534"/>
        <end position="633"/>
    </location>
</feature>
<keyword evidence="5" id="KW-0418">Kinase</keyword>
<dbReference type="EMBL" id="MAVT02000739">
    <property type="protein sequence ID" value="POS73755.1"/>
    <property type="molecule type" value="Genomic_DNA"/>
</dbReference>
<feature type="domain" description="PAC" evidence="11">
    <location>
        <begin position="1311"/>
        <end position="1363"/>
    </location>
</feature>
<dbReference type="PROSITE" id="PS50110">
    <property type="entry name" value="RESPONSE_REGULATORY"/>
    <property type="match status" value="1"/>
</dbReference>
<dbReference type="STRING" id="158607.A0A2P5HU46"/>